<protein>
    <submittedName>
        <fullName evidence="1">Uncharacterized protein</fullName>
    </submittedName>
</protein>
<sequence length="242" mass="27497">MDSTARLDYALFQLTPTRTRFDLVLFFRGNSEKLASGLFEPFISHLKIARDEISKGGYSITLRPPNRDAPWFTKATFERFVRFVSTPAVLERFVSLEKEILQIEVSIQANELSNASVPGQVEQGSEDGNIRKSSDSSKLTGELERHNDTEQEENSKIQLQRLLGTRKALLRKEQAMAYARGLVAGFEVDSIDDLISFADTYGASRLRYELLQIMAINASKCEIKRMKNNQIKKQLNESRNVI</sequence>
<comment type="caution">
    <text evidence="1">The sequence shown here is derived from an EMBL/GenBank/DDBJ whole genome shotgun (WGS) entry which is preliminary data.</text>
</comment>
<organism evidence="1 2">
    <name type="scientific">Pistacia integerrima</name>
    <dbReference type="NCBI Taxonomy" id="434235"/>
    <lineage>
        <taxon>Eukaryota</taxon>
        <taxon>Viridiplantae</taxon>
        <taxon>Streptophyta</taxon>
        <taxon>Embryophyta</taxon>
        <taxon>Tracheophyta</taxon>
        <taxon>Spermatophyta</taxon>
        <taxon>Magnoliopsida</taxon>
        <taxon>eudicotyledons</taxon>
        <taxon>Gunneridae</taxon>
        <taxon>Pentapetalae</taxon>
        <taxon>rosids</taxon>
        <taxon>malvids</taxon>
        <taxon>Sapindales</taxon>
        <taxon>Anacardiaceae</taxon>
        <taxon>Pistacia</taxon>
    </lineage>
</organism>
<dbReference type="Proteomes" id="UP001163603">
    <property type="component" value="Chromosome 12"/>
</dbReference>
<proteinExistence type="predicted"/>
<accession>A0ACC0XJI8</accession>
<keyword evidence="2" id="KW-1185">Reference proteome</keyword>
<dbReference type="EMBL" id="CM047747">
    <property type="protein sequence ID" value="KAJ0018573.1"/>
    <property type="molecule type" value="Genomic_DNA"/>
</dbReference>
<reference evidence="2" key="1">
    <citation type="journal article" date="2023" name="G3 (Bethesda)">
        <title>Genome assembly and association tests identify interacting loci associated with vigor, precocity, and sex in interspecific pistachio rootstocks.</title>
        <authorList>
            <person name="Palmer W."/>
            <person name="Jacygrad E."/>
            <person name="Sagayaradj S."/>
            <person name="Cavanaugh K."/>
            <person name="Han R."/>
            <person name="Bertier L."/>
            <person name="Beede B."/>
            <person name="Kafkas S."/>
            <person name="Golino D."/>
            <person name="Preece J."/>
            <person name="Michelmore R."/>
        </authorList>
    </citation>
    <scope>NUCLEOTIDE SEQUENCE [LARGE SCALE GENOMIC DNA]</scope>
</reference>
<name>A0ACC0XJI8_9ROSI</name>
<evidence type="ECO:0000313" key="1">
    <source>
        <dbReference type="EMBL" id="KAJ0018573.1"/>
    </source>
</evidence>
<evidence type="ECO:0000313" key="2">
    <source>
        <dbReference type="Proteomes" id="UP001163603"/>
    </source>
</evidence>
<gene>
    <name evidence="1" type="ORF">Pint_10666</name>
</gene>